<dbReference type="InterPro" id="IPR027806">
    <property type="entry name" value="HARBI1_dom"/>
</dbReference>
<evidence type="ECO:0000259" key="3">
    <source>
        <dbReference type="Pfam" id="PF13359"/>
    </source>
</evidence>
<keyword evidence="2" id="KW-0479">Metal-binding</keyword>
<dbReference type="Pfam" id="PF13359">
    <property type="entry name" value="DDE_Tnp_4"/>
    <property type="match status" value="1"/>
</dbReference>
<sequence length="63" mass="7119">MVAVSPDEYITFMCADWEGGVMDTQILDAVLKNNAFEMFDNGAYYLADGEYSKHKGLMLPYNN</sequence>
<dbReference type="Proteomes" id="UP000298138">
    <property type="component" value="Unassembled WGS sequence"/>
</dbReference>
<evidence type="ECO:0000313" key="4">
    <source>
        <dbReference type="EMBL" id="TGZ85699.1"/>
    </source>
</evidence>
<comment type="cofactor">
    <cofactor evidence="1">
        <name>a divalent metal cation</name>
        <dbReference type="ChEBI" id="CHEBI:60240"/>
    </cofactor>
</comment>
<dbReference type="AlphaFoldDB" id="A0A4S2N8H9"/>
<dbReference type="GO" id="GO:0046872">
    <property type="term" value="F:metal ion binding"/>
    <property type="evidence" value="ECO:0007669"/>
    <property type="project" value="UniProtKB-KW"/>
</dbReference>
<organism evidence="4 5">
    <name type="scientific">Ascodesmis nigricans</name>
    <dbReference type="NCBI Taxonomy" id="341454"/>
    <lineage>
        <taxon>Eukaryota</taxon>
        <taxon>Fungi</taxon>
        <taxon>Dikarya</taxon>
        <taxon>Ascomycota</taxon>
        <taxon>Pezizomycotina</taxon>
        <taxon>Pezizomycetes</taxon>
        <taxon>Pezizales</taxon>
        <taxon>Ascodesmidaceae</taxon>
        <taxon>Ascodesmis</taxon>
    </lineage>
</organism>
<keyword evidence="5" id="KW-1185">Reference proteome</keyword>
<proteinExistence type="predicted"/>
<name>A0A4S2N8H9_9PEZI</name>
<evidence type="ECO:0000256" key="2">
    <source>
        <dbReference type="ARBA" id="ARBA00022723"/>
    </source>
</evidence>
<dbReference type="EMBL" id="ML220112">
    <property type="protein sequence ID" value="TGZ85699.1"/>
    <property type="molecule type" value="Genomic_DNA"/>
</dbReference>
<accession>A0A4S2N8H9</accession>
<dbReference type="InParanoid" id="A0A4S2N8H9"/>
<evidence type="ECO:0000256" key="1">
    <source>
        <dbReference type="ARBA" id="ARBA00001968"/>
    </source>
</evidence>
<feature type="domain" description="DDE Tnp4" evidence="3">
    <location>
        <begin position="2"/>
        <end position="62"/>
    </location>
</feature>
<protein>
    <recommendedName>
        <fullName evidence="3">DDE Tnp4 domain-containing protein</fullName>
    </recommendedName>
</protein>
<evidence type="ECO:0000313" key="5">
    <source>
        <dbReference type="Proteomes" id="UP000298138"/>
    </source>
</evidence>
<gene>
    <name evidence="4" type="ORF">EX30DRAFT_338031</name>
</gene>
<reference evidence="4 5" key="1">
    <citation type="submission" date="2019-04" db="EMBL/GenBank/DDBJ databases">
        <title>Comparative genomics and transcriptomics to analyze fruiting body development in filamentous ascomycetes.</title>
        <authorList>
            <consortium name="DOE Joint Genome Institute"/>
            <person name="Lutkenhaus R."/>
            <person name="Traeger S."/>
            <person name="Breuer J."/>
            <person name="Kuo A."/>
            <person name="Lipzen A."/>
            <person name="Pangilinan J."/>
            <person name="Dilworth D."/>
            <person name="Sandor L."/>
            <person name="Poggeler S."/>
            <person name="Barry K."/>
            <person name="Grigoriev I.V."/>
            <person name="Nowrousian M."/>
        </authorList>
    </citation>
    <scope>NUCLEOTIDE SEQUENCE [LARGE SCALE GENOMIC DNA]</scope>
    <source>
        <strain evidence="4 5">CBS 389.68</strain>
    </source>
</reference>